<feature type="transmembrane region" description="Helical" evidence="14">
    <location>
        <begin position="86"/>
        <end position="105"/>
    </location>
</feature>
<protein>
    <recommendedName>
        <fullName evidence="5 14">Dol-P-Glc:Glc(2)Man(9)GlcNAc(2)-PP-Dol alpha-1,2-glucosyltransferase</fullName>
        <ecNumber evidence="4 14">2.4.1.256</ecNumber>
    </recommendedName>
</protein>
<evidence type="ECO:0000256" key="2">
    <source>
        <dbReference type="ARBA" id="ARBA00004922"/>
    </source>
</evidence>
<keyword evidence="16" id="KW-1185">Reference proteome</keyword>
<feature type="transmembrane region" description="Helical" evidence="14">
    <location>
        <begin position="390"/>
        <end position="409"/>
    </location>
</feature>
<organism evidence="15 16">
    <name type="scientific">Coemansia guatemalensis</name>
    <dbReference type="NCBI Taxonomy" id="2761395"/>
    <lineage>
        <taxon>Eukaryota</taxon>
        <taxon>Fungi</taxon>
        <taxon>Fungi incertae sedis</taxon>
        <taxon>Zoopagomycota</taxon>
        <taxon>Kickxellomycotina</taxon>
        <taxon>Kickxellomycetes</taxon>
        <taxon>Kickxellales</taxon>
        <taxon>Kickxellaceae</taxon>
        <taxon>Coemansia</taxon>
    </lineage>
</organism>
<dbReference type="EC" id="2.4.1.256" evidence="4 14"/>
<evidence type="ECO:0000256" key="10">
    <source>
        <dbReference type="ARBA" id="ARBA00022989"/>
    </source>
</evidence>
<dbReference type="PANTHER" id="PTHR12989:SF10">
    <property type="entry name" value="DOL-P-GLC:GLC(2)MAN(9)GLCNAC(2)-PP-DOL ALPHA-1,2-GLUCOSYLTRANSFERASE-RELATED"/>
    <property type="match status" value="1"/>
</dbReference>
<dbReference type="AlphaFoldDB" id="A0A9W8HMM4"/>
<evidence type="ECO:0000256" key="8">
    <source>
        <dbReference type="ARBA" id="ARBA00022692"/>
    </source>
</evidence>
<dbReference type="OrthoDB" id="4769at2759"/>
<evidence type="ECO:0000313" key="16">
    <source>
        <dbReference type="Proteomes" id="UP001140094"/>
    </source>
</evidence>
<keyword evidence="9" id="KW-0256">Endoplasmic reticulum</keyword>
<dbReference type="InterPro" id="IPR016900">
    <property type="entry name" value="Alg10"/>
</dbReference>
<feature type="transmembrane region" description="Helical" evidence="14">
    <location>
        <begin position="274"/>
        <end position="293"/>
    </location>
</feature>
<keyword evidence="7 15" id="KW-0808">Transferase</keyword>
<comment type="catalytic activity">
    <reaction evidence="13">
        <text>an alpha-D-Glc-(1-&gt;3)-alpha-D-Glc-(1-&gt;3)-alpha-D-Man-(1-&gt;2)-alpha-D-Man-(1-&gt;2)-alpha-D-Man-(1-&gt;3)-[alpha-D-Man-(1-&gt;2)-alpha-D-Man-(1-&gt;3)-[alpha-D-Man-(1-&gt;2)-alpha-D-Man-(1-&gt;6)]-alpha-D-Man-(1-&gt;6)]-beta-D-Man-(1-&gt;4)-beta-D-GlcNAc-(1-&gt;4)-alpha-D-GlcNAc-diphospho-di-trans,poly-cis-dolichol + a di-trans,poly-cis-dolichyl beta-D-glucosyl phosphate = a alpha-D-Glc-(1-&gt;2)-alpha-D-Glc-(1-&gt;3)-alpha-D-Glc-(1-&gt;3)-alpha-D-Man-(1-&gt;2)-alpha-D-Man-(1-&gt;2)-alpha-D-Man-(1-&gt;3)-[alpha-D-Man-(1-&gt;2)-alpha-D-Man-(1-&gt;3)-[alpha-D-Man-(1-&gt;2)-alpha-D-Man-(1-&gt;6)]-alpha-D-Man-(1-&gt;6)]-beta-D-Man-(1-&gt;4)-beta-D-GlcNAc-(1-&gt;4)-alpha-D-GlcNAc-diphospho-di-trans,poly-cis-dolichol + a di-trans,poly-cis-dolichyl phosphate + H(+)</text>
        <dbReference type="Rhea" id="RHEA:29543"/>
        <dbReference type="Rhea" id="RHEA-COMP:19498"/>
        <dbReference type="Rhea" id="RHEA-COMP:19502"/>
        <dbReference type="Rhea" id="RHEA-COMP:19512"/>
        <dbReference type="Rhea" id="RHEA-COMP:19522"/>
        <dbReference type="ChEBI" id="CHEBI:15378"/>
        <dbReference type="ChEBI" id="CHEBI:57525"/>
        <dbReference type="ChEBI" id="CHEBI:57683"/>
        <dbReference type="ChEBI" id="CHEBI:132522"/>
        <dbReference type="ChEBI" id="CHEBI:132523"/>
        <dbReference type="EC" id="2.4.1.256"/>
    </reaction>
    <physiologicalReaction direction="left-to-right" evidence="13">
        <dbReference type="Rhea" id="RHEA:29544"/>
    </physiologicalReaction>
</comment>
<feature type="transmembrane region" description="Helical" evidence="14">
    <location>
        <begin position="346"/>
        <end position="370"/>
    </location>
</feature>
<dbReference type="GO" id="GO:0006488">
    <property type="term" value="P:dolichol-linked oligosaccharide biosynthetic process"/>
    <property type="evidence" value="ECO:0007669"/>
    <property type="project" value="UniProtKB-UniRule"/>
</dbReference>
<accession>A0A9W8HMM4</accession>
<feature type="transmembrane region" description="Helical" evidence="14">
    <location>
        <begin position="242"/>
        <end position="262"/>
    </location>
</feature>
<evidence type="ECO:0000256" key="4">
    <source>
        <dbReference type="ARBA" id="ARBA00011967"/>
    </source>
</evidence>
<comment type="similarity">
    <text evidence="3 14">Belongs to the ALG10 glucosyltransferase family.</text>
</comment>
<gene>
    <name evidence="15" type="primary">ALG10</name>
    <name evidence="15" type="ORF">H4R20_006531</name>
</gene>
<dbReference type="GO" id="GO:0005789">
    <property type="term" value="C:endoplasmic reticulum membrane"/>
    <property type="evidence" value="ECO:0007669"/>
    <property type="project" value="UniProtKB-SubCell"/>
</dbReference>
<evidence type="ECO:0000256" key="14">
    <source>
        <dbReference type="PIRNR" id="PIRNR028810"/>
    </source>
</evidence>
<evidence type="ECO:0000256" key="5">
    <source>
        <dbReference type="ARBA" id="ARBA00018512"/>
    </source>
</evidence>
<feature type="transmembrane region" description="Helical" evidence="14">
    <location>
        <begin position="201"/>
        <end position="222"/>
    </location>
</feature>
<keyword evidence="8 14" id="KW-0812">Transmembrane</keyword>
<comment type="function">
    <text evidence="12">Dol-P-Glc:Glc(2)Man(9)GlcNAc(2)-PP-Dol alpha-1,2-glucosyltransferase that operates in the biosynthetic pathway of dolichol-linked oligosaccharides, the glycan precursors employed in protein asparagine (N)-glycosylation. The assembly of dolichol-linked oligosaccharides begins on the cytosolic side of the endoplasmic reticulum membrane and finishes in its lumen. The sequential addition of sugars to dolichol pyrophosphate produces dolichol-linked oligosaccharides containing fourteen sugars, including two GlcNAcs, nine mannoses and three glucoses. Once assembled, the oligosaccharide is transferred from the lipid to nascent proteins by oligosaccharyltransferases. In the lumen of the endoplasmic reticulum, adds the third and last glucose residue from dolichyl phosphate glucose (Dol-P-Glc) onto the lipid-linked oligosaccharide intermediate Glc(2)Man(9)GlcNAc(2)-PP-Dol to produce Glc(3)Man(9)GlcNAc(2)-PP-Dol.</text>
</comment>
<evidence type="ECO:0000256" key="7">
    <source>
        <dbReference type="ARBA" id="ARBA00022679"/>
    </source>
</evidence>
<reference evidence="15" key="1">
    <citation type="submission" date="2022-07" db="EMBL/GenBank/DDBJ databases">
        <title>Phylogenomic reconstructions and comparative analyses of Kickxellomycotina fungi.</title>
        <authorList>
            <person name="Reynolds N.K."/>
            <person name="Stajich J.E."/>
            <person name="Barry K."/>
            <person name="Grigoriev I.V."/>
            <person name="Crous P."/>
            <person name="Smith M.E."/>
        </authorList>
    </citation>
    <scope>NUCLEOTIDE SEQUENCE</scope>
    <source>
        <strain evidence="15">NRRL 1565</strain>
    </source>
</reference>
<evidence type="ECO:0000256" key="1">
    <source>
        <dbReference type="ARBA" id="ARBA00004477"/>
    </source>
</evidence>
<dbReference type="GO" id="GO:0106073">
    <property type="term" value="F:dolichyl pyrophosphate Glc2Man9GlcNAc2 alpha-1,2-glucosyltransferase activity"/>
    <property type="evidence" value="ECO:0007669"/>
    <property type="project" value="UniProtKB-UniRule"/>
</dbReference>
<keyword evidence="11 14" id="KW-0472">Membrane</keyword>
<keyword evidence="10 14" id="KW-1133">Transmembrane helix</keyword>
<feature type="transmembrane region" description="Helical" evidence="14">
    <location>
        <begin position="60"/>
        <end position="80"/>
    </location>
</feature>
<sequence length="427" mass="49063">MDEIFHVRQAQHYCQGDFGVWDPKITTPPGLYLISLALQYTPLAYIMSDRDLCTTEGLRLTNWLLGLLLFWTIFGLVRQLHSTLSAWRTAAGTLTLALFPVSFFFHHMYYTDTGSLLLVLLTYLFSLRRQHCAAGMAGFFALWLRQTNVVWVALVGFSAGISWIRQQHRKIAQPEESLSQSLWQIVSWIIEQSGRREEVAAIFKVLAPYAVVALAFVIFLAANGGIVLGDKAHHQAGMHVPQLFYFYAYTTAMAAPVVLPILIRRSKRWETRHLVLGGLLAVLMAICVSRFTMEHPFLLSDNRHYSFYLWKDIYRRHWSIRYLAIPAYIFSVCAVHRAMRSRVSALWQLALALCTAAVLVPSPLLEFRYFTVPYFFARLHMPLAESRCALSAELCMFVLINAATIWMFLNRPFTWDSEPGSLQRFMW</sequence>
<feature type="transmembrane region" description="Helical" evidence="14">
    <location>
        <begin position="320"/>
        <end position="339"/>
    </location>
</feature>
<proteinExistence type="inferred from homology"/>
<feature type="transmembrane region" description="Helical" evidence="14">
    <location>
        <begin position="30"/>
        <end position="48"/>
    </location>
</feature>
<evidence type="ECO:0000313" key="15">
    <source>
        <dbReference type="EMBL" id="KAJ2793471.1"/>
    </source>
</evidence>
<evidence type="ECO:0000256" key="6">
    <source>
        <dbReference type="ARBA" id="ARBA00022676"/>
    </source>
</evidence>
<keyword evidence="6 14" id="KW-0328">Glycosyltransferase</keyword>
<evidence type="ECO:0000256" key="9">
    <source>
        <dbReference type="ARBA" id="ARBA00022824"/>
    </source>
</evidence>
<dbReference type="EMBL" id="JANBUO010002892">
    <property type="protein sequence ID" value="KAJ2793471.1"/>
    <property type="molecule type" value="Genomic_DNA"/>
</dbReference>
<comment type="caution">
    <text evidence="14">Lacks conserved residue(s) required for the propagation of feature annotation.</text>
</comment>
<evidence type="ECO:0000256" key="11">
    <source>
        <dbReference type="ARBA" id="ARBA00023136"/>
    </source>
</evidence>
<dbReference type="Pfam" id="PF04922">
    <property type="entry name" value="DIE2_ALG10"/>
    <property type="match status" value="1"/>
</dbReference>
<feature type="transmembrane region" description="Helical" evidence="14">
    <location>
        <begin position="148"/>
        <end position="164"/>
    </location>
</feature>
<name>A0A9W8HMM4_9FUNG</name>
<dbReference type="Proteomes" id="UP001140094">
    <property type="component" value="Unassembled WGS sequence"/>
</dbReference>
<dbReference type="PANTHER" id="PTHR12989">
    <property type="entry name" value="ALPHA-1,2-GLUCOSYLTRANSFERASE ALG10"/>
    <property type="match status" value="1"/>
</dbReference>
<dbReference type="PIRSF" id="PIRSF028810">
    <property type="entry name" value="Alpha1_2_glucosyltferase_Alg10"/>
    <property type="match status" value="1"/>
</dbReference>
<comment type="subcellular location">
    <subcellularLocation>
        <location evidence="1">Endoplasmic reticulum membrane</location>
        <topology evidence="1">Multi-pass membrane protein</topology>
    </subcellularLocation>
</comment>
<comment type="caution">
    <text evidence="15">The sequence shown here is derived from an EMBL/GenBank/DDBJ whole genome shotgun (WGS) entry which is preliminary data.</text>
</comment>
<evidence type="ECO:0000256" key="12">
    <source>
        <dbReference type="ARBA" id="ARBA00044727"/>
    </source>
</evidence>
<evidence type="ECO:0000256" key="3">
    <source>
        <dbReference type="ARBA" id="ARBA00010600"/>
    </source>
</evidence>
<comment type="pathway">
    <text evidence="2">Protein modification; protein glycosylation.</text>
</comment>
<evidence type="ECO:0000256" key="13">
    <source>
        <dbReference type="ARBA" id="ARBA00048064"/>
    </source>
</evidence>